<evidence type="ECO:0000313" key="2">
    <source>
        <dbReference type="EMBL" id="CAJ0609107.1"/>
    </source>
</evidence>
<name>A0AA36HEC2_CYLNA</name>
<dbReference type="Proteomes" id="UP001176961">
    <property type="component" value="Unassembled WGS sequence"/>
</dbReference>
<reference evidence="2" key="1">
    <citation type="submission" date="2023-07" db="EMBL/GenBank/DDBJ databases">
        <authorList>
            <consortium name="CYATHOMIX"/>
        </authorList>
    </citation>
    <scope>NUCLEOTIDE SEQUENCE</scope>
    <source>
        <strain evidence="2">N/A</strain>
    </source>
</reference>
<evidence type="ECO:0000256" key="1">
    <source>
        <dbReference type="SAM" id="Phobius"/>
    </source>
</evidence>
<keyword evidence="1" id="KW-0472">Membrane</keyword>
<sequence>MQQTDEERRMWKTQNSIELTLNCETQMEPSLSLPKGIPEFDGGIGETRRMDWWKKANEIFSAMVTDTKITMVLCVQISMFLFPFLQVVQRTYK</sequence>
<keyword evidence="3" id="KW-1185">Reference proteome</keyword>
<accession>A0AA36HEC2</accession>
<keyword evidence="1" id="KW-1133">Transmembrane helix</keyword>
<dbReference type="AlphaFoldDB" id="A0AA36HEC2"/>
<dbReference type="EMBL" id="CATQJL010000326">
    <property type="protein sequence ID" value="CAJ0609107.1"/>
    <property type="molecule type" value="Genomic_DNA"/>
</dbReference>
<feature type="transmembrane region" description="Helical" evidence="1">
    <location>
        <begin position="69"/>
        <end position="88"/>
    </location>
</feature>
<comment type="caution">
    <text evidence="2">The sequence shown here is derived from an EMBL/GenBank/DDBJ whole genome shotgun (WGS) entry which is preliminary data.</text>
</comment>
<proteinExistence type="predicted"/>
<gene>
    <name evidence="2" type="ORF">CYNAS_LOCUS21090</name>
</gene>
<keyword evidence="1" id="KW-0812">Transmembrane</keyword>
<protein>
    <submittedName>
        <fullName evidence="2">Uncharacterized protein</fullName>
    </submittedName>
</protein>
<evidence type="ECO:0000313" key="3">
    <source>
        <dbReference type="Proteomes" id="UP001176961"/>
    </source>
</evidence>
<organism evidence="2 3">
    <name type="scientific">Cylicocyclus nassatus</name>
    <name type="common">Nematode worm</name>
    <dbReference type="NCBI Taxonomy" id="53992"/>
    <lineage>
        <taxon>Eukaryota</taxon>
        <taxon>Metazoa</taxon>
        <taxon>Ecdysozoa</taxon>
        <taxon>Nematoda</taxon>
        <taxon>Chromadorea</taxon>
        <taxon>Rhabditida</taxon>
        <taxon>Rhabditina</taxon>
        <taxon>Rhabditomorpha</taxon>
        <taxon>Strongyloidea</taxon>
        <taxon>Strongylidae</taxon>
        <taxon>Cylicocyclus</taxon>
    </lineage>
</organism>